<dbReference type="EMBL" id="DNAN01000232">
    <property type="protein sequence ID" value="HAW75416.1"/>
    <property type="molecule type" value="Genomic_DNA"/>
</dbReference>
<evidence type="ECO:0008006" key="4">
    <source>
        <dbReference type="Google" id="ProtNLM"/>
    </source>
</evidence>
<feature type="compositionally biased region" description="Polar residues" evidence="1">
    <location>
        <begin position="8"/>
        <end position="17"/>
    </location>
</feature>
<sequence length="95" mass="10888">MDGGMADSHNNGGSSSYYEIPPDCQTLQDIIVKQGMDFTQGNIFKAAYRWDKKPDLEYNLNKIIWFAEDALRRLYESDPNNPRGYCDESKRSGND</sequence>
<comment type="caution">
    <text evidence="2">The sequence shown here is derived from an EMBL/GenBank/DDBJ whole genome shotgun (WGS) entry which is preliminary data.</text>
</comment>
<evidence type="ECO:0000313" key="3">
    <source>
        <dbReference type="Proteomes" id="UP000263517"/>
    </source>
</evidence>
<gene>
    <name evidence="2" type="ORF">DCW74_06735</name>
</gene>
<dbReference type="AlphaFoldDB" id="A0A350P299"/>
<protein>
    <recommendedName>
        <fullName evidence="4">DUF3310 domain-containing protein</fullName>
    </recommendedName>
</protein>
<feature type="region of interest" description="Disordered" evidence="1">
    <location>
        <begin position="1"/>
        <end position="20"/>
    </location>
</feature>
<proteinExistence type="predicted"/>
<name>A0A350P299_9ALTE</name>
<accession>A0A350P299</accession>
<dbReference type="Proteomes" id="UP000263517">
    <property type="component" value="Unassembled WGS sequence"/>
</dbReference>
<reference evidence="2 3" key="1">
    <citation type="journal article" date="2018" name="Nat. Biotechnol.">
        <title>A standardized bacterial taxonomy based on genome phylogeny substantially revises the tree of life.</title>
        <authorList>
            <person name="Parks D.H."/>
            <person name="Chuvochina M."/>
            <person name="Waite D.W."/>
            <person name="Rinke C."/>
            <person name="Skarshewski A."/>
            <person name="Chaumeil P.A."/>
            <person name="Hugenholtz P."/>
        </authorList>
    </citation>
    <scope>NUCLEOTIDE SEQUENCE [LARGE SCALE GENOMIC DNA]</scope>
    <source>
        <strain evidence="2">UBA11978</strain>
    </source>
</reference>
<organism evidence="2 3">
    <name type="scientific">Alteromonas australica</name>
    <dbReference type="NCBI Taxonomy" id="589873"/>
    <lineage>
        <taxon>Bacteria</taxon>
        <taxon>Pseudomonadati</taxon>
        <taxon>Pseudomonadota</taxon>
        <taxon>Gammaproteobacteria</taxon>
        <taxon>Alteromonadales</taxon>
        <taxon>Alteromonadaceae</taxon>
        <taxon>Alteromonas/Salinimonas group</taxon>
        <taxon>Alteromonas</taxon>
    </lineage>
</organism>
<evidence type="ECO:0000313" key="2">
    <source>
        <dbReference type="EMBL" id="HAW75416.1"/>
    </source>
</evidence>
<evidence type="ECO:0000256" key="1">
    <source>
        <dbReference type="SAM" id="MobiDB-lite"/>
    </source>
</evidence>